<gene>
    <name evidence="5" type="ORF">EB796_004118</name>
</gene>
<sequence length="191" mass="21128">MQTANIVCQPMLATKSNYCPSSTKKKKRYEKQLQKIGGTISTIEFQTETLENAITSTEVLKVMRTAGQAQKGAHPNLDVDQVQKIMDEIVNEVSEAHVAPVEFEHDYDEDELNKELEKLVEEELASKVVGIDESTGLPSVPTSSLPAARTTTTATAEEDDEMAELSAWAAASFTIIRFFRDLTIVVILSNY</sequence>
<evidence type="ECO:0000256" key="2">
    <source>
        <dbReference type="ARBA" id="ARBA00006190"/>
    </source>
</evidence>
<name>A0A7J7KH58_BUGNE</name>
<dbReference type="GO" id="GO:0009898">
    <property type="term" value="C:cytoplasmic side of plasma membrane"/>
    <property type="evidence" value="ECO:0007669"/>
    <property type="project" value="TreeGrafter"/>
</dbReference>
<proteinExistence type="inferred from homology"/>
<evidence type="ECO:0000256" key="3">
    <source>
        <dbReference type="ARBA" id="ARBA00022753"/>
    </source>
</evidence>
<feature type="region of interest" description="Disordered" evidence="4">
    <location>
        <begin position="135"/>
        <end position="158"/>
    </location>
</feature>
<dbReference type="Proteomes" id="UP000593567">
    <property type="component" value="Unassembled WGS sequence"/>
</dbReference>
<dbReference type="OrthoDB" id="5592979at2759"/>
<dbReference type="PANTHER" id="PTHR22761">
    <property type="entry name" value="CHARGED MULTIVESICULAR BODY PROTEIN"/>
    <property type="match status" value="1"/>
</dbReference>
<dbReference type="GO" id="GO:0005771">
    <property type="term" value="C:multivesicular body"/>
    <property type="evidence" value="ECO:0007669"/>
    <property type="project" value="TreeGrafter"/>
</dbReference>
<comment type="subcellular location">
    <subcellularLocation>
        <location evidence="1">Endosome</location>
    </subcellularLocation>
</comment>
<organism evidence="5 6">
    <name type="scientific">Bugula neritina</name>
    <name type="common">Brown bryozoan</name>
    <name type="synonym">Sertularia neritina</name>
    <dbReference type="NCBI Taxonomy" id="10212"/>
    <lineage>
        <taxon>Eukaryota</taxon>
        <taxon>Metazoa</taxon>
        <taxon>Spiralia</taxon>
        <taxon>Lophotrochozoa</taxon>
        <taxon>Bryozoa</taxon>
        <taxon>Gymnolaemata</taxon>
        <taxon>Cheilostomatida</taxon>
        <taxon>Flustrina</taxon>
        <taxon>Buguloidea</taxon>
        <taxon>Bugulidae</taxon>
        <taxon>Bugula</taxon>
    </lineage>
</organism>
<accession>A0A7J7KH58</accession>
<dbReference type="PANTHER" id="PTHR22761:SF10">
    <property type="entry name" value="GH13992P"/>
    <property type="match status" value="1"/>
</dbReference>
<dbReference type="GO" id="GO:0000815">
    <property type="term" value="C:ESCRT III complex"/>
    <property type="evidence" value="ECO:0007669"/>
    <property type="project" value="TreeGrafter"/>
</dbReference>
<dbReference type="Gene3D" id="1.10.287.1060">
    <property type="entry name" value="ESAT-6-like"/>
    <property type="match status" value="1"/>
</dbReference>
<keyword evidence="6" id="KW-1185">Reference proteome</keyword>
<dbReference type="EMBL" id="VXIV02000547">
    <property type="protein sequence ID" value="KAF6037577.1"/>
    <property type="molecule type" value="Genomic_DNA"/>
</dbReference>
<comment type="similarity">
    <text evidence="2">Belongs to the SNF7 family.</text>
</comment>
<dbReference type="InterPro" id="IPR005024">
    <property type="entry name" value="Snf7_fam"/>
</dbReference>
<dbReference type="GO" id="GO:0006900">
    <property type="term" value="P:vesicle budding from membrane"/>
    <property type="evidence" value="ECO:0007669"/>
    <property type="project" value="TreeGrafter"/>
</dbReference>
<feature type="compositionally biased region" description="Polar residues" evidence="4">
    <location>
        <begin position="136"/>
        <end position="145"/>
    </location>
</feature>
<evidence type="ECO:0000256" key="4">
    <source>
        <dbReference type="SAM" id="MobiDB-lite"/>
    </source>
</evidence>
<dbReference type="Pfam" id="PF03357">
    <property type="entry name" value="Snf7"/>
    <property type="match status" value="1"/>
</dbReference>
<protein>
    <submittedName>
        <fullName evidence="5">Chmp4b</fullName>
    </submittedName>
</protein>
<evidence type="ECO:0000313" key="5">
    <source>
        <dbReference type="EMBL" id="KAF6037577.1"/>
    </source>
</evidence>
<dbReference type="GO" id="GO:0032511">
    <property type="term" value="P:late endosome to vacuole transport via multivesicular body sorting pathway"/>
    <property type="evidence" value="ECO:0007669"/>
    <property type="project" value="TreeGrafter"/>
</dbReference>
<comment type="caution">
    <text evidence="5">The sequence shown here is derived from an EMBL/GenBank/DDBJ whole genome shotgun (WGS) entry which is preliminary data.</text>
</comment>
<reference evidence="5" key="1">
    <citation type="submission" date="2020-06" db="EMBL/GenBank/DDBJ databases">
        <title>Draft genome of Bugula neritina, a colonial animal packing powerful symbionts and potential medicines.</title>
        <authorList>
            <person name="Rayko M."/>
        </authorList>
    </citation>
    <scope>NUCLEOTIDE SEQUENCE [LARGE SCALE GENOMIC DNA]</scope>
    <source>
        <strain evidence="5">Kwan_BN1</strain>
    </source>
</reference>
<evidence type="ECO:0000313" key="6">
    <source>
        <dbReference type="Proteomes" id="UP000593567"/>
    </source>
</evidence>
<evidence type="ECO:0000256" key="1">
    <source>
        <dbReference type="ARBA" id="ARBA00004177"/>
    </source>
</evidence>
<keyword evidence="3" id="KW-0967">Endosome</keyword>
<dbReference type="AlphaFoldDB" id="A0A7J7KH58"/>